<evidence type="ECO:0000313" key="26">
    <source>
        <dbReference type="Proteomes" id="UP000254866"/>
    </source>
</evidence>
<evidence type="ECO:0000256" key="3">
    <source>
        <dbReference type="ARBA" id="ARBA00004609"/>
    </source>
</evidence>
<evidence type="ECO:0000256" key="11">
    <source>
        <dbReference type="ARBA" id="ARBA00022729"/>
    </source>
</evidence>
<comment type="catalytic activity">
    <reaction evidence="1">
        <text>Hydrolysis of (1-&gt;3)-beta-D-glucosidic linkages in (1-&gt;3)-beta-D-glucans.</text>
        <dbReference type="EC" id="3.2.1.39"/>
    </reaction>
</comment>
<keyword evidence="8" id="KW-0134">Cell wall</keyword>
<keyword evidence="17" id="KW-0961">Cell wall biogenesis/degradation</keyword>
<evidence type="ECO:0000256" key="15">
    <source>
        <dbReference type="ARBA" id="ARBA00023277"/>
    </source>
</evidence>
<feature type="chain" id="PRO_5016835876" description="Probable glucan endo-1,3-beta-glucosidase eglC" evidence="24">
    <location>
        <begin position="21"/>
        <end position="472"/>
    </location>
</feature>
<keyword evidence="16" id="KW-0449">Lipoprotein</keyword>
<evidence type="ECO:0000256" key="4">
    <source>
        <dbReference type="ARBA" id="ARBA00008773"/>
    </source>
</evidence>
<name>A0A370TQ79_9HELO</name>
<dbReference type="RefSeq" id="XP_031870329.1">
    <property type="nucleotide sequence ID" value="XM_032013729.1"/>
</dbReference>
<evidence type="ECO:0000256" key="21">
    <source>
        <dbReference type="ARBA" id="ARBA00032906"/>
    </source>
</evidence>
<gene>
    <name evidence="25" type="ORF">BP5553_05106</name>
</gene>
<evidence type="ECO:0000256" key="22">
    <source>
        <dbReference type="RuleBase" id="RU004335"/>
    </source>
</evidence>
<dbReference type="PANTHER" id="PTHR16631:SF13">
    <property type="entry name" value="GLUCAN ENDO-1,3-BETA-GLUCOSIDASE EGLC-RELATED"/>
    <property type="match status" value="1"/>
</dbReference>
<reference evidence="25 26" key="1">
    <citation type="journal article" date="2018" name="IMA Fungus">
        <title>IMA Genome-F 9: Draft genome sequence of Annulohypoxylon stygium, Aspergillus mulundensis, Berkeleyomyces basicola (syn. Thielaviopsis basicola), Ceratocystis smalleyi, two Cercospora beticola strains, Coleophoma cylindrospora, Fusarium fracticaudum, Phialophora cf. hyalina, and Morchella septimelata.</title>
        <authorList>
            <person name="Wingfield B.D."/>
            <person name="Bills G.F."/>
            <person name="Dong Y."/>
            <person name="Huang W."/>
            <person name="Nel W.J."/>
            <person name="Swalarsk-Parry B.S."/>
            <person name="Vaghefi N."/>
            <person name="Wilken P.M."/>
            <person name="An Z."/>
            <person name="de Beer Z.W."/>
            <person name="De Vos L."/>
            <person name="Chen L."/>
            <person name="Duong T.A."/>
            <person name="Gao Y."/>
            <person name="Hammerbacher A."/>
            <person name="Kikkert J.R."/>
            <person name="Li Y."/>
            <person name="Li H."/>
            <person name="Li K."/>
            <person name="Li Q."/>
            <person name="Liu X."/>
            <person name="Ma X."/>
            <person name="Naidoo K."/>
            <person name="Pethybridge S.J."/>
            <person name="Sun J."/>
            <person name="Steenkamp E.T."/>
            <person name="van der Nest M.A."/>
            <person name="van Wyk S."/>
            <person name="Wingfield M.J."/>
            <person name="Xiong C."/>
            <person name="Yue Q."/>
            <person name="Zhang X."/>
        </authorList>
    </citation>
    <scope>NUCLEOTIDE SEQUENCE [LARGE SCALE GENOMIC DNA]</scope>
    <source>
        <strain evidence="25 26">BP 5553</strain>
    </source>
</reference>
<dbReference type="GeneID" id="43597955"/>
<evidence type="ECO:0000256" key="18">
    <source>
        <dbReference type="ARBA" id="ARBA00023326"/>
    </source>
</evidence>
<keyword evidence="11 24" id="KW-0732">Signal</keyword>
<proteinExistence type="inferred from homology"/>
<comment type="function">
    <text evidence="19">Glucanases play a role in cell expansion during growth, in cell-cell fusion during mating, and in spore release during sporulation. This enzyme may be involved in beta-glucan degradation and also function biosynthetically as a transglycosylase.</text>
</comment>
<dbReference type="OrthoDB" id="77201at2759"/>
<evidence type="ECO:0000256" key="13">
    <source>
        <dbReference type="ARBA" id="ARBA00023136"/>
    </source>
</evidence>
<keyword evidence="12" id="KW-0378">Hydrolase</keyword>
<dbReference type="GO" id="GO:0042973">
    <property type="term" value="F:glucan endo-1,3-beta-D-glucosidase activity"/>
    <property type="evidence" value="ECO:0007669"/>
    <property type="project" value="UniProtKB-EC"/>
</dbReference>
<evidence type="ECO:0000256" key="7">
    <source>
        <dbReference type="ARBA" id="ARBA00022475"/>
    </source>
</evidence>
<dbReference type="SUPFAM" id="SSF51445">
    <property type="entry name" value="(Trans)glycosidases"/>
    <property type="match status" value="1"/>
</dbReference>
<dbReference type="Proteomes" id="UP000254866">
    <property type="component" value="Unassembled WGS sequence"/>
</dbReference>
<dbReference type="GO" id="GO:0071555">
    <property type="term" value="P:cell wall organization"/>
    <property type="evidence" value="ECO:0007669"/>
    <property type="project" value="UniProtKB-KW"/>
</dbReference>
<dbReference type="GO" id="GO:0009277">
    <property type="term" value="C:fungal-type cell wall"/>
    <property type="evidence" value="ECO:0007669"/>
    <property type="project" value="TreeGrafter"/>
</dbReference>
<evidence type="ECO:0000256" key="8">
    <source>
        <dbReference type="ARBA" id="ARBA00022512"/>
    </source>
</evidence>
<protein>
    <recommendedName>
        <fullName evidence="6">Probable glucan endo-1,3-beta-glucosidase eglC</fullName>
        <ecNumber evidence="5">3.2.1.39</ecNumber>
    </recommendedName>
    <alternativeName>
        <fullName evidence="20">Endo-1,3-beta-glucanase eglC</fullName>
    </alternativeName>
    <alternativeName>
        <fullName evidence="21">Laminarinase eglC</fullName>
    </alternativeName>
</protein>
<evidence type="ECO:0000256" key="12">
    <source>
        <dbReference type="ARBA" id="ARBA00022801"/>
    </source>
</evidence>
<keyword evidence="10" id="KW-0336">GPI-anchor</keyword>
<comment type="caution">
    <text evidence="25">The sequence shown here is derived from an EMBL/GenBank/DDBJ whole genome shotgun (WGS) entry which is preliminary data.</text>
</comment>
<feature type="signal peptide" evidence="24">
    <location>
        <begin position="1"/>
        <end position="20"/>
    </location>
</feature>
<dbReference type="GO" id="GO:0098552">
    <property type="term" value="C:side of membrane"/>
    <property type="evidence" value="ECO:0007669"/>
    <property type="project" value="UniProtKB-KW"/>
</dbReference>
<evidence type="ECO:0000256" key="6">
    <source>
        <dbReference type="ARBA" id="ARBA00019762"/>
    </source>
</evidence>
<evidence type="ECO:0000256" key="5">
    <source>
        <dbReference type="ARBA" id="ARBA00012780"/>
    </source>
</evidence>
<dbReference type="InterPro" id="IPR050732">
    <property type="entry name" value="Beta-glucan_modifiers"/>
</dbReference>
<dbReference type="Gene3D" id="3.20.20.80">
    <property type="entry name" value="Glycosidases"/>
    <property type="match status" value="1"/>
</dbReference>
<accession>A0A370TQ79</accession>
<dbReference type="PANTHER" id="PTHR16631">
    <property type="entry name" value="GLUCAN 1,3-BETA-GLUCOSIDASE"/>
    <property type="match status" value="1"/>
</dbReference>
<dbReference type="InterPro" id="IPR000490">
    <property type="entry name" value="Glyco_hydro_17"/>
</dbReference>
<evidence type="ECO:0000256" key="10">
    <source>
        <dbReference type="ARBA" id="ARBA00022622"/>
    </source>
</evidence>
<sequence>MRSTSAFLALAASLSSLASATHQGFNYGSTKSDGSFMFQKDFEDAFSTAKNLVGTSGFTSARLFTMIQGGSSTNEPIQAIPAAISQKTSLLLGLWASAGDGPFDAEITALKSAIDQYGSAFTDLVVGISVGSEDLYRISPTGIAAKSGYGCEPATLASYIGKLRQAVANTPLSKSPVGHVDTWTAWVNGSNQAVIDSCDFIGMDAYPYFQDTMSNSVQSGKGLFEDALAATQAAVGGREVWITETGWPVSGATANLGVPSTENAKTYWDDVGCPRFGKANIWWYTLQDAAPVTPNPSFGIVGSTLSTTALFDLSCSNTGTSNDTSASPSASTSVPSSVVSSIRSAATGGGVASSGSPLGPSQGGVPGGAAGTGSGPAPTGGSSGNYTAPIGGGSGVKTNPGGSNPTATGGSSPGATGGSSPGGAGGSNPSGSGGSSPSSPTGAPVINSNGASVMSASFIGAVGAFFAAIVAL</sequence>
<keyword evidence="13" id="KW-0472">Membrane</keyword>
<dbReference type="EC" id="3.2.1.39" evidence="5"/>
<dbReference type="GO" id="GO:0009986">
    <property type="term" value="C:cell surface"/>
    <property type="evidence" value="ECO:0007669"/>
    <property type="project" value="TreeGrafter"/>
</dbReference>
<evidence type="ECO:0000256" key="23">
    <source>
        <dbReference type="SAM" id="MobiDB-lite"/>
    </source>
</evidence>
<dbReference type="GO" id="GO:0005886">
    <property type="term" value="C:plasma membrane"/>
    <property type="evidence" value="ECO:0007669"/>
    <property type="project" value="UniProtKB-SubCell"/>
</dbReference>
<evidence type="ECO:0000256" key="17">
    <source>
        <dbReference type="ARBA" id="ARBA00023316"/>
    </source>
</evidence>
<keyword evidence="9" id="KW-0964">Secreted</keyword>
<dbReference type="GO" id="GO:0005576">
    <property type="term" value="C:extracellular region"/>
    <property type="evidence" value="ECO:0007669"/>
    <property type="project" value="TreeGrafter"/>
</dbReference>
<dbReference type="EMBL" id="NPIC01000003">
    <property type="protein sequence ID" value="RDL37673.1"/>
    <property type="molecule type" value="Genomic_DNA"/>
</dbReference>
<dbReference type="STRING" id="2656787.A0A370TQ79"/>
<evidence type="ECO:0000313" key="25">
    <source>
        <dbReference type="EMBL" id="RDL37673.1"/>
    </source>
</evidence>
<evidence type="ECO:0000256" key="1">
    <source>
        <dbReference type="ARBA" id="ARBA00000382"/>
    </source>
</evidence>
<dbReference type="AlphaFoldDB" id="A0A370TQ79"/>
<evidence type="ECO:0000256" key="9">
    <source>
        <dbReference type="ARBA" id="ARBA00022525"/>
    </source>
</evidence>
<keyword evidence="18" id="KW-0624">Polysaccharide degradation</keyword>
<feature type="compositionally biased region" description="Gly residues" evidence="23">
    <location>
        <begin position="411"/>
        <end position="434"/>
    </location>
</feature>
<organism evidence="25 26">
    <name type="scientific">Venustampulla echinocandica</name>
    <dbReference type="NCBI Taxonomy" id="2656787"/>
    <lineage>
        <taxon>Eukaryota</taxon>
        <taxon>Fungi</taxon>
        <taxon>Dikarya</taxon>
        <taxon>Ascomycota</taxon>
        <taxon>Pezizomycotina</taxon>
        <taxon>Leotiomycetes</taxon>
        <taxon>Helotiales</taxon>
        <taxon>Pleuroascaceae</taxon>
        <taxon>Venustampulla</taxon>
    </lineage>
</organism>
<keyword evidence="26" id="KW-1185">Reference proteome</keyword>
<keyword evidence="15" id="KW-0119">Carbohydrate metabolism</keyword>
<dbReference type="FunFam" id="3.20.20.80:FF:000233">
    <property type="entry name" value="Probable glucan endo-1,3-beta-glucosidase eglC"/>
    <property type="match status" value="1"/>
</dbReference>
<dbReference type="Pfam" id="PF00332">
    <property type="entry name" value="Glyco_hydro_17"/>
    <property type="match status" value="1"/>
</dbReference>
<keyword evidence="7" id="KW-1003">Cell membrane</keyword>
<evidence type="ECO:0000256" key="16">
    <source>
        <dbReference type="ARBA" id="ARBA00023288"/>
    </source>
</evidence>
<feature type="region of interest" description="Disordered" evidence="23">
    <location>
        <begin position="346"/>
        <end position="443"/>
    </location>
</feature>
<feature type="compositionally biased region" description="Gly residues" evidence="23">
    <location>
        <begin position="361"/>
        <end position="374"/>
    </location>
</feature>
<evidence type="ECO:0000256" key="2">
    <source>
        <dbReference type="ARBA" id="ARBA00004191"/>
    </source>
</evidence>
<dbReference type="InterPro" id="IPR017853">
    <property type="entry name" value="GH"/>
</dbReference>
<dbReference type="GO" id="GO:0000272">
    <property type="term" value="P:polysaccharide catabolic process"/>
    <property type="evidence" value="ECO:0007669"/>
    <property type="project" value="UniProtKB-KW"/>
</dbReference>
<evidence type="ECO:0000256" key="19">
    <source>
        <dbReference type="ARBA" id="ARBA00025152"/>
    </source>
</evidence>
<evidence type="ECO:0000256" key="14">
    <source>
        <dbReference type="ARBA" id="ARBA00023180"/>
    </source>
</evidence>
<keyword evidence="14" id="KW-0325">Glycoprotein</keyword>
<evidence type="ECO:0000256" key="20">
    <source>
        <dbReference type="ARBA" id="ARBA00032134"/>
    </source>
</evidence>
<comment type="similarity">
    <text evidence="4 22">Belongs to the glycosyl hydrolase 17 family.</text>
</comment>
<comment type="subcellular location">
    <subcellularLocation>
        <location evidence="3">Cell membrane</location>
        <topology evidence="3">Lipid-anchor</topology>
        <topology evidence="3">GPI-anchor</topology>
    </subcellularLocation>
    <subcellularLocation>
        <location evidence="2">Secreted</location>
        <location evidence="2">Cell wall</location>
    </subcellularLocation>
</comment>
<evidence type="ECO:0000256" key="24">
    <source>
        <dbReference type="SAM" id="SignalP"/>
    </source>
</evidence>